<comment type="caution">
    <text evidence="1">The sequence shown here is derived from an EMBL/GenBank/DDBJ whole genome shotgun (WGS) entry which is preliminary data.</text>
</comment>
<reference evidence="1" key="1">
    <citation type="journal article" date="2022" name="Int. J. Mol. Sci.">
        <title>Draft Genome of Tanacetum Coccineum: Genomic Comparison of Closely Related Tanacetum-Family Plants.</title>
        <authorList>
            <person name="Yamashiro T."/>
            <person name="Shiraishi A."/>
            <person name="Nakayama K."/>
            <person name="Satake H."/>
        </authorList>
    </citation>
    <scope>NUCLEOTIDE SEQUENCE</scope>
</reference>
<dbReference type="Proteomes" id="UP001151760">
    <property type="component" value="Unassembled WGS sequence"/>
</dbReference>
<dbReference type="SUPFAM" id="SSF56672">
    <property type="entry name" value="DNA/RNA polymerases"/>
    <property type="match status" value="1"/>
</dbReference>
<proteinExistence type="predicted"/>
<organism evidence="1 2">
    <name type="scientific">Tanacetum coccineum</name>
    <dbReference type="NCBI Taxonomy" id="301880"/>
    <lineage>
        <taxon>Eukaryota</taxon>
        <taxon>Viridiplantae</taxon>
        <taxon>Streptophyta</taxon>
        <taxon>Embryophyta</taxon>
        <taxon>Tracheophyta</taxon>
        <taxon>Spermatophyta</taxon>
        <taxon>Magnoliopsida</taxon>
        <taxon>eudicotyledons</taxon>
        <taxon>Gunneridae</taxon>
        <taxon>Pentapetalae</taxon>
        <taxon>asterids</taxon>
        <taxon>campanulids</taxon>
        <taxon>Asterales</taxon>
        <taxon>Asteraceae</taxon>
        <taxon>Asteroideae</taxon>
        <taxon>Anthemideae</taxon>
        <taxon>Anthemidinae</taxon>
        <taxon>Tanacetum</taxon>
    </lineage>
</organism>
<reference evidence="1" key="2">
    <citation type="submission" date="2022-01" db="EMBL/GenBank/DDBJ databases">
        <authorList>
            <person name="Yamashiro T."/>
            <person name="Shiraishi A."/>
            <person name="Satake H."/>
            <person name="Nakayama K."/>
        </authorList>
    </citation>
    <scope>NUCLEOTIDE SEQUENCE</scope>
</reference>
<gene>
    <name evidence="1" type="ORF">Tco_0725197</name>
</gene>
<evidence type="ECO:0000313" key="1">
    <source>
        <dbReference type="EMBL" id="GJS75316.1"/>
    </source>
</evidence>
<accession>A0ABQ4YEC6</accession>
<dbReference type="EMBL" id="BQNB010010295">
    <property type="protein sequence ID" value="GJS75316.1"/>
    <property type="molecule type" value="Genomic_DNA"/>
</dbReference>
<evidence type="ECO:0000313" key="2">
    <source>
        <dbReference type="Proteomes" id="UP001151760"/>
    </source>
</evidence>
<protein>
    <submittedName>
        <fullName evidence="1">Uncharacterized protein</fullName>
    </submittedName>
</protein>
<keyword evidence="2" id="KW-1185">Reference proteome</keyword>
<name>A0ABQ4YEC6_9ASTR</name>
<dbReference type="InterPro" id="IPR043502">
    <property type="entry name" value="DNA/RNA_pol_sf"/>
</dbReference>
<sequence length="152" mass="16652">MVKEGIILGHKISKKGIEVDKAKIDVISKPPHPTTVKGNIESFTGMLGVYLAKKPLEIHKACLKDPTGGHYSANIKASAIKDKAEISHRDEMPQNAIQVCEISMMGIDFMGPFTVRIEAHGSRKAMPTSNLKTAGDQRKLQINDFTSLRDQA</sequence>